<gene>
    <name evidence="2" type="primary">OLA.10900</name>
</gene>
<accession>A0A1A8GZC4</accession>
<dbReference type="CDD" id="cd17039">
    <property type="entry name" value="Ubl_ubiquitin_like"/>
    <property type="match status" value="1"/>
</dbReference>
<name>A0A1A8GZC4_9TELE</name>
<dbReference type="PROSITE" id="PS50053">
    <property type="entry name" value="UBIQUITIN_2"/>
    <property type="match status" value="1"/>
</dbReference>
<dbReference type="SUPFAM" id="SSF54236">
    <property type="entry name" value="Ubiquitin-like"/>
    <property type="match status" value="1"/>
</dbReference>
<dbReference type="AlphaFoldDB" id="A0A1A8GZC4"/>
<feature type="domain" description="Ubiquitin-like" evidence="1">
    <location>
        <begin position="41"/>
        <end position="101"/>
    </location>
</feature>
<dbReference type="InterPro" id="IPR029071">
    <property type="entry name" value="Ubiquitin-like_domsf"/>
</dbReference>
<dbReference type="Pfam" id="PF00240">
    <property type="entry name" value="ubiquitin"/>
    <property type="match status" value="1"/>
</dbReference>
<dbReference type="Gene3D" id="3.10.20.90">
    <property type="entry name" value="Phosphatidylinositol 3-kinase Catalytic Subunit, Chain A, domain 1"/>
    <property type="match status" value="1"/>
</dbReference>
<proteinExistence type="predicted"/>
<reference evidence="2" key="1">
    <citation type="submission" date="2016-05" db="EMBL/GenBank/DDBJ databases">
        <authorList>
            <person name="Lavstsen T."/>
            <person name="Jespersen J.S."/>
        </authorList>
    </citation>
    <scope>NUCLEOTIDE SEQUENCE</scope>
    <source>
        <tissue evidence="2">Brain</tissue>
    </source>
</reference>
<dbReference type="EMBL" id="HAEC01007737">
    <property type="protein sequence ID" value="SBQ75875.1"/>
    <property type="molecule type" value="Transcribed_RNA"/>
</dbReference>
<dbReference type="InterPro" id="IPR000626">
    <property type="entry name" value="Ubiquitin-like_dom"/>
</dbReference>
<reference evidence="2" key="2">
    <citation type="submission" date="2016-06" db="EMBL/GenBank/DDBJ databases">
        <title>The genome of a short-lived fish provides insights into sex chromosome evolution and the genetic control of aging.</title>
        <authorList>
            <person name="Reichwald K."/>
            <person name="Felder M."/>
            <person name="Petzold A."/>
            <person name="Koch P."/>
            <person name="Groth M."/>
            <person name="Platzer M."/>
        </authorList>
    </citation>
    <scope>NUCLEOTIDE SEQUENCE</scope>
    <source>
        <tissue evidence="2">Brain</tissue>
    </source>
</reference>
<protein>
    <recommendedName>
        <fullName evidence="1">Ubiquitin-like domain-containing protein</fullName>
    </recommendedName>
</protein>
<evidence type="ECO:0000313" key="2">
    <source>
        <dbReference type="EMBL" id="SBQ75875.1"/>
    </source>
</evidence>
<evidence type="ECO:0000259" key="1">
    <source>
        <dbReference type="PROSITE" id="PS50053"/>
    </source>
</evidence>
<sequence>MDHHGETGKMIRVLVVYLNSGHHDDGQEKILDLCHHDDLQTMTVLQLKEKIKEKFQWSSNSWRKVKLFCSGKLLDEDSKWLCEYGVGHMSVIHVVIGLPGGAGPDWMRYLEMADKEGETRKSMENIHLRTF</sequence>
<organism evidence="2">
    <name type="scientific">Nothobranchius korthausae</name>
    <dbReference type="NCBI Taxonomy" id="1143690"/>
    <lineage>
        <taxon>Eukaryota</taxon>
        <taxon>Metazoa</taxon>
        <taxon>Chordata</taxon>
        <taxon>Craniata</taxon>
        <taxon>Vertebrata</taxon>
        <taxon>Euteleostomi</taxon>
        <taxon>Actinopterygii</taxon>
        <taxon>Neopterygii</taxon>
        <taxon>Teleostei</taxon>
        <taxon>Neoteleostei</taxon>
        <taxon>Acanthomorphata</taxon>
        <taxon>Ovalentaria</taxon>
        <taxon>Atherinomorphae</taxon>
        <taxon>Cyprinodontiformes</taxon>
        <taxon>Nothobranchiidae</taxon>
        <taxon>Nothobranchius</taxon>
    </lineage>
</organism>